<dbReference type="PROSITE" id="PS52016">
    <property type="entry name" value="TONB_DEPENDENT_REC_3"/>
    <property type="match status" value="1"/>
</dbReference>
<dbReference type="AlphaFoldDB" id="A0A5B8RG44"/>
<dbReference type="InterPro" id="IPR036942">
    <property type="entry name" value="Beta-barrel_TonB_sf"/>
</dbReference>
<sequence>MRTYVSWGTAFKAPSFNDLYYPGYFGMYQGNPDLDPEKSQSWELGLKGGHDWRWDVAAFQTHIDDLIALSEDSSTYVNVDEALIRGVEGTVRGSVAGFDTRLTATWMHTEDEDTGNELGRRPSFKSTLSVRRTFGRATLGTSIHYGGERYDSTANTTELDAYTVVDLTAAWRIDEAWTLRGRVTNLFDEDYQTADTYNMPGRAALVSVTWQPGS</sequence>
<evidence type="ECO:0000256" key="7">
    <source>
        <dbReference type="ARBA" id="ARBA00023237"/>
    </source>
</evidence>
<dbReference type="Gene3D" id="2.40.170.20">
    <property type="entry name" value="TonB-dependent receptor, beta-barrel domain"/>
    <property type="match status" value="1"/>
</dbReference>
<evidence type="ECO:0000256" key="6">
    <source>
        <dbReference type="ARBA" id="ARBA00023136"/>
    </source>
</evidence>
<dbReference type="GO" id="GO:0015889">
    <property type="term" value="P:cobalamin transport"/>
    <property type="evidence" value="ECO:0007669"/>
    <property type="project" value="TreeGrafter"/>
</dbReference>
<evidence type="ECO:0000256" key="5">
    <source>
        <dbReference type="ARBA" id="ARBA00023077"/>
    </source>
</evidence>
<gene>
    <name evidence="9" type="primary">btuB_2</name>
    <name evidence="9" type="ORF">KBTEX_04407</name>
</gene>
<dbReference type="EMBL" id="MN079657">
    <property type="protein sequence ID" value="QEA08039.1"/>
    <property type="molecule type" value="Genomic_DNA"/>
</dbReference>
<accession>A0A5B8RG44</accession>
<comment type="subcellular location">
    <subcellularLocation>
        <location evidence="1">Cell outer membrane</location>
        <topology evidence="1">Multi-pass membrane protein</topology>
    </subcellularLocation>
</comment>
<keyword evidence="7" id="KW-0998">Cell outer membrane</keyword>
<dbReference type="PANTHER" id="PTHR30069:SF53">
    <property type="entry name" value="COLICIN I RECEPTOR-RELATED"/>
    <property type="match status" value="1"/>
</dbReference>
<dbReference type="InterPro" id="IPR000531">
    <property type="entry name" value="Beta-barrel_TonB"/>
</dbReference>
<keyword evidence="4" id="KW-0732">Signal</keyword>
<feature type="domain" description="TonB-dependent receptor-like beta-barrel" evidence="8">
    <location>
        <begin position="3"/>
        <end position="186"/>
    </location>
</feature>
<proteinExistence type="predicted"/>
<evidence type="ECO:0000259" key="8">
    <source>
        <dbReference type="Pfam" id="PF00593"/>
    </source>
</evidence>
<protein>
    <submittedName>
        <fullName evidence="9">Vitamin B12 transporter BtuB</fullName>
    </submittedName>
</protein>
<evidence type="ECO:0000256" key="3">
    <source>
        <dbReference type="ARBA" id="ARBA00022692"/>
    </source>
</evidence>
<keyword evidence="5" id="KW-0798">TonB box</keyword>
<evidence type="ECO:0000256" key="4">
    <source>
        <dbReference type="ARBA" id="ARBA00022729"/>
    </source>
</evidence>
<dbReference type="InterPro" id="IPR039426">
    <property type="entry name" value="TonB-dep_rcpt-like"/>
</dbReference>
<keyword evidence="3" id="KW-0812">Transmembrane</keyword>
<dbReference type="PANTHER" id="PTHR30069">
    <property type="entry name" value="TONB-DEPENDENT OUTER MEMBRANE RECEPTOR"/>
    <property type="match status" value="1"/>
</dbReference>
<dbReference type="SUPFAM" id="SSF56935">
    <property type="entry name" value="Porins"/>
    <property type="match status" value="1"/>
</dbReference>
<reference evidence="9" key="1">
    <citation type="submission" date="2019-06" db="EMBL/GenBank/DDBJ databases">
        <authorList>
            <person name="Murdoch R.W."/>
            <person name="Fathepure B."/>
        </authorList>
    </citation>
    <scope>NUCLEOTIDE SEQUENCE</scope>
</reference>
<evidence type="ECO:0000256" key="2">
    <source>
        <dbReference type="ARBA" id="ARBA00022448"/>
    </source>
</evidence>
<keyword evidence="2" id="KW-0813">Transport</keyword>
<dbReference type="Pfam" id="PF00593">
    <property type="entry name" value="TonB_dep_Rec_b-barrel"/>
    <property type="match status" value="1"/>
</dbReference>
<organism evidence="9">
    <name type="scientific">uncultured organism</name>
    <dbReference type="NCBI Taxonomy" id="155900"/>
    <lineage>
        <taxon>unclassified sequences</taxon>
        <taxon>environmental samples</taxon>
    </lineage>
</organism>
<name>A0A5B8RG44_9ZZZZ</name>
<evidence type="ECO:0000313" key="9">
    <source>
        <dbReference type="EMBL" id="QEA08039.1"/>
    </source>
</evidence>
<keyword evidence="6" id="KW-0472">Membrane</keyword>
<evidence type="ECO:0000256" key="1">
    <source>
        <dbReference type="ARBA" id="ARBA00004571"/>
    </source>
</evidence>